<proteinExistence type="predicted"/>
<evidence type="ECO:0000256" key="1">
    <source>
        <dbReference type="SAM" id="MobiDB-lite"/>
    </source>
</evidence>
<name>A0A4Y2JC48_ARAVE</name>
<keyword evidence="3" id="KW-1185">Reference proteome</keyword>
<gene>
    <name evidence="2" type="ORF">AVEN_182883_1</name>
</gene>
<dbReference type="EMBL" id="BGPR01003416">
    <property type="protein sequence ID" value="GBM87861.1"/>
    <property type="molecule type" value="Genomic_DNA"/>
</dbReference>
<protein>
    <recommendedName>
        <fullName evidence="4">CCHC-type domain-containing protein</fullName>
    </recommendedName>
</protein>
<accession>A0A4Y2JC48</accession>
<organism evidence="2 3">
    <name type="scientific">Araneus ventricosus</name>
    <name type="common">Orbweaver spider</name>
    <name type="synonym">Epeira ventricosa</name>
    <dbReference type="NCBI Taxonomy" id="182803"/>
    <lineage>
        <taxon>Eukaryota</taxon>
        <taxon>Metazoa</taxon>
        <taxon>Ecdysozoa</taxon>
        <taxon>Arthropoda</taxon>
        <taxon>Chelicerata</taxon>
        <taxon>Arachnida</taxon>
        <taxon>Araneae</taxon>
        <taxon>Araneomorphae</taxon>
        <taxon>Entelegynae</taxon>
        <taxon>Araneoidea</taxon>
        <taxon>Araneidae</taxon>
        <taxon>Araneus</taxon>
    </lineage>
</organism>
<evidence type="ECO:0000313" key="2">
    <source>
        <dbReference type="EMBL" id="GBM87861.1"/>
    </source>
</evidence>
<feature type="region of interest" description="Disordered" evidence="1">
    <location>
        <begin position="1"/>
        <end position="23"/>
    </location>
</feature>
<sequence>MGKKKVASASGEGDESVPESSQDKYANELQKLIDVIDPDEYSDDLGTDIWGWFTELEKFSSAAVKAGVTYGKTLRNRLVKEHLEGLLPIFSKFTSKIKERDANIYDLQTALAGTDEALLRAKVWTLEKENAALKAKLDLNADVASSLRDLLPKFDDLKANNSNVIREELPSIIKQIACEDLGKTVQTANTELVEQVKINCSETRSFAQVALQAKNLPSGVAPTFRPPTSKPEGVLLIKPKDETARNHETNRKIFVEVLQKNNPEVRLRGIGKIHGGGGIKLIAASLQEVQAVKDILLEKCDKEVLEKYDIVIPNRKAPQIILYNVDKEVEEGALKSGLIAKNITLADGNNKPHFQIDFSIPARNSKFNHWVLSVNPKKFSEIIAKEGLYFQFNRLRFKEFVSPRQCRKCFAFGHTTKNCDPKSEQRCDRCGDVRGKKHRCRGPYCINCGESNKKFRTNFRTEHSCLDPNCKSLNKQIDLIRQRTDYGI</sequence>
<dbReference type="AlphaFoldDB" id="A0A4Y2JC48"/>
<comment type="caution">
    <text evidence="2">The sequence shown here is derived from an EMBL/GenBank/DDBJ whole genome shotgun (WGS) entry which is preliminary data.</text>
</comment>
<evidence type="ECO:0008006" key="4">
    <source>
        <dbReference type="Google" id="ProtNLM"/>
    </source>
</evidence>
<reference evidence="2 3" key="1">
    <citation type="journal article" date="2019" name="Sci. Rep.">
        <title>Orb-weaving spider Araneus ventricosus genome elucidates the spidroin gene catalogue.</title>
        <authorList>
            <person name="Kono N."/>
            <person name="Nakamura H."/>
            <person name="Ohtoshi R."/>
            <person name="Moran D.A.P."/>
            <person name="Shinohara A."/>
            <person name="Yoshida Y."/>
            <person name="Fujiwara M."/>
            <person name="Mori M."/>
            <person name="Tomita M."/>
            <person name="Arakawa K."/>
        </authorList>
    </citation>
    <scope>NUCLEOTIDE SEQUENCE [LARGE SCALE GENOMIC DNA]</scope>
</reference>
<evidence type="ECO:0000313" key="3">
    <source>
        <dbReference type="Proteomes" id="UP000499080"/>
    </source>
</evidence>
<dbReference type="OrthoDB" id="6505565at2759"/>
<dbReference type="Proteomes" id="UP000499080">
    <property type="component" value="Unassembled WGS sequence"/>
</dbReference>